<dbReference type="EMBL" id="CP007649">
    <property type="protein sequence ID" value="AIR11814.1"/>
    <property type="molecule type" value="Genomic_DNA"/>
</dbReference>
<evidence type="ECO:0000313" key="2">
    <source>
        <dbReference type="Proteomes" id="UP000029488"/>
    </source>
</evidence>
<protein>
    <submittedName>
        <fullName evidence="1">Uncharacterized protein</fullName>
    </submittedName>
</protein>
<sequence>MKLTVKDIAERYNTSISRVYYYLNKVIDDSYKKPKGKNPVMYDEEIVLRVGNLIQDATILKGKKQDKEYWRQKSIRLQKENNNLKMEINAIENIKDSIKLLNDLDNQKVNQKEDVASFNKSKSN</sequence>
<dbReference type="RefSeq" id="WP_044005955.1">
    <property type="nucleotide sequence ID" value="NZ_CP007649.1"/>
</dbReference>
<reference evidence="1 2" key="1">
    <citation type="journal article" date="2014" name="BMC Genomics">
        <title>Unusual genome complexity in Lactobacillus salivarius JCM1046.</title>
        <authorList>
            <person name="Raftis E.J."/>
            <person name="Forde B.M."/>
            <person name="Claesson M.J."/>
            <person name="O'Toole P.W."/>
        </authorList>
    </citation>
    <scope>NUCLEOTIDE SEQUENCE [LARGE SCALE GENOMIC DNA]</scope>
    <source>
        <strain evidence="1 2">JCM1046</strain>
        <plasmid evidence="1 2">pLMP1046</plasmid>
    </source>
</reference>
<geneLocation type="plasmid" evidence="1 2">
    <name>pLMP1046</name>
</geneLocation>
<name>A0A089QFL0_9LACO</name>
<proteinExistence type="predicted"/>
<dbReference type="Proteomes" id="UP000029488">
    <property type="component" value="Plasmid pLMP1046"/>
</dbReference>
<accession>A0A089QFL0</accession>
<keyword evidence="1" id="KW-0614">Plasmid</keyword>
<gene>
    <name evidence="1" type="ORF">LSJ_4037</name>
</gene>
<evidence type="ECO:0000313" key="1">
    <source>
        <dbReference type="EMBL" id="AIR11814.1"/>
    </source>
</evidence>
<organism evidence="1 2">
    <name type="scientific">Ligilactobacillus salivarius</name>
    <dbReference type="NCBI Taxonomy" id="1624"/>
    <lineage>
        <taxon>Bacteria</taxon>
        <taxon>Bacillati</taxon>
        <taxon>Bacillota</taxon>
        <taxon>Bacilli</taxon>
        <taxon>Lactobacillales</taxon>
        <taxon>Lactobacillaceae</taxon>
        <taxon>Ligilactobacillus</taxon>
    </lineage>
</organism>
<dbReference type="AlphaFoldDB" id="A0A089QFL0"/>
<dbReference type="KEGG" id="lsj:LSJ_4037"/>